<feature type="signal peptide" evidence="1">
    <location>
        <begin position="1"/>
        <end position="29"/>
    </location>
</feature>
<sequence length="160" mass="17339">MASSCTHIIPKSLATITCLLLIFSLPANSDPTAYDLIQDFGFPVGILPIGVTGYDLDESTEGSYQLNYKPTVKGYISEGRLYNLEGVKVKILFLWVDIIEVDRSGDELNFSVGIASAGFGIENFEESPQCGFEIGGCVDRIVKEEADPIMGSAWKTNSGD</sequence>
<comment type="caution">
    <text evidence="2">The sequence shown here is derived from an EMBL/GenBank/DDBJ whole genome shotgun (WGS) entry which is preliminary data.</text>
</comment>
<gene>
    <name evidence="2" type="ORF">RJ640_024721</name>
</gene>
<keyword evidence="3" id="KW-1185">Reference proteome</keyword>
<proteinExistence type="predicted"/>
<dbReference type="AlphaFoldDB" id="A0AA88TZM6"/>
<dbReference type="Pfam" id="PF04398">
    <property type="entry name" value="DUF538"/>
    <property type="match status" value="1"/>
</dbReference>
<organism evidence="2 3">
    <name type="scientific">Escallonia rubra</name>
    <dbReference type="NCBI Taxonomy" id="112253"/>
    <lineage>
        <taxon>Eukaryota</taxon>
        <taxon>Viridiplantae</taxon>
        <taxon>Streptophyta</taxon>
        <taxon>Embryophyta</taxon>
        <taxon>Tracheophyta</taxon>
        <taxon>Spermatophyta</taxon>
        <taxon>Magnoliopsida</taxon>
        <taxon>eudicotyledons</taxon>
        <taxon>Gunneridae</taxon>
        <taxon>Pentapetalae</taxon>
        <taxon>asterids</taxon>
        <taxon>campanulids</taxon>
        <taxon>Escalloniales</taxon>
        <taxon>Escalloniaceae</taxon>
        <taxon>Escallonia</taxon>
    </lineage>
</organism>
<accession>A0AA88TZM6</accession>
<dbReference type="Gene3D" id="2.30.240.10">
    <property type="entry name" value="At5g01610-like"/>
    <property type="match status" value="1"/>
</dbReference>
<feature type="chain" id="PRO_5041729548" evidence="1">
    <location>
        <begin position="30"/>
        <end position="160"/>
    </location>
</feature>
<dbReference type="PANTHER" id="PTHR31676:SF76">
    <property type="entry name" value="OS05G0362300 PROTEIN"/>
    <property type="match status" value="1"/>
</dbReference>
<dbReference type="InterPro" id="IPR007493">
    <property type="entry name" value="DUF538"/>
</dbReference>
<evidence type="ECO:0000313" key="2">
    <source>
        <dbReference type="EMBL" id="KAK2965879.1"/>
    </source>
</evidence>
<dbReference type="InterPro" id="IPR036758">
    <property type="entry name" value="At5g01610-like"/>
</dbReference>
<dbReference type="EMBL" id="JAVXUO010003174">
    <property type="protein sequence ID" value="KAK2965879.1"/>
    <property type="molecule type" value="Genomic_DNA"/>
</dbReference>
<protein>
    <submittedName>
        <fullName evidence="2">Uncharacterized protein</fullName>
    </submittedName>
</protein>
<evidence type="ECO:0000313" key="3">
    <source>
        <dbReference type="Proteomes" id="UP001187471"/>
    </source>
</evidence>
<reference evidence="2" key="1">
    <citation type="submission" date="2022-12" db="EMBL/GenBank/DDBJ databases">
        <title>Draft genome assemblies for two species of Escallonia (Escalloniales).</title>
        <authorList>
            <person name="Chanderbali A."/>
            <person name="Dervinis C."/>
            <person name="Anghel I."/>
            <person name="Soltis D."/>
            <person name="Soltis P."/>
            <person name="Zapata F."/>
        </authorList>
    </citation>
    <scope>NUCLEOTIDE SEQUENCE</scope>
    <source>
        <strain evidence="2">UCBG92.1500</strain>
        <tissue evidence="2">Leaf</tissue>
    </source>
</reference>
<evidence type="ECO:0000256" key="1">
    <source>
        <dbReference type="SAM" id="SignalP"/>
    </source>
</evidence>
<keyword evidence="1" id="KW-0732">Signal</keyword>
<dbReference type="SUPFAM" id="SSF141562">
    <property type="entry name" value="At5g01610-like"/>
    <property type="match status" value="1"/>
</dbReference>
<name>A0AA88TZM6_9ASTE</name>
<dbReference type="Proteomes" id="UP001187471">
    <property type="component" value="Unassembled WGS sequence"/>
</dbReference>
<dbReference type="PANTHER" id="PTHR31676">
    <property type="entry name" value="T31J12.3 PROTEIN-RELATED"/>
    <property type="match status" value="1"/>
</dbReference>